<evidence type="ECO:0000256" key="14">
    <source>
        <dbReference type="RuleBase" id="RU003661"/>
    </source>
</evidence>
<reference evidence="16" key="1">
    <citation type="journal article" date="2015" name="Mitochondrial DNA">
        <title>The complete mitochondrial genome of Pseudobagrus ondon Shaw.</title>
        <authorList>
            <person name="Wang C."/>
            <person name="Qiu J."/>
            <person name="Peng X."/>
            <person name="Ai W."/>
            <person name="Huang X."/>
            <person name="Liu W."/>
            <person name="Chen S."/>
        </authorList>
    </citation>
    <scope>NUCLEOTIDE SEQUENCE</scope>
</reference>
<proteinExistence type="inferred from homology"/>
<comment type="subcellular location">
    <subcellularLocation>
        <location evidence="1 14">Mitochondrion membrane</location>
        <topology evidence="1 14">Single-pass membrane protein</topology>
    </subcellularLocation>
</comment>
<dbReference type="Pfam" id="PF00895">
    <property type="entry name" value="ATP-synt_8"/>
    <property type="match status" value="1"/>
</dbReference>
<dbReference type="GO" id="GO:0015078">
    <property type="term" value="F:proton transmembrane transporter activity"/>
    <property type="evidence" value="ECO:0007669"/>
    <property type="project" value="InterPro"/>
</dbReference>
<protein>
    <recommendedName>
        <fullName evidence="14">ATP synthase complex subunit 8</fullName>
    </recommendedName>
</protein>
<keyword evidence="4 14" id="KW-0138">CF(0)</keyword>
<dbReference type="AlphaFoldDB" id="A0A0U1ZWT2"/>
<dbReference type="CTD" id="4509"/>
<keyword evidence="7 15" id="KW-1133">Transmembrane helix</keyword>
<evidence type="ECO:0000256" key="15">
    <source>
        <dbReference type="SAM" id="Phobius"/>
    </source>
</evidence>
<name>A0A0U1ZWT2_9TELE</name>
<evidence type="ECO:0000256" key="10">
    <source>
        <dbReference type="ARBA" id="ARBA00023136"/>
    </source>
</evidence>
<comment type="subunit">
    <text evidence="13">Component of the ATP synthase complex composed at least of ATP5F1A/subunit alpha, ATP5F1B/subunit beta, ATP5MC1/subunit c (homooctomer), MT-ATP6/subunit a, MT-ATP8/subunit 8, ATP5ME/subunit e, ATP5MF/subunit f, ATP5MG/subunit g, ATP5MK/subunit k, ATP5MJ/subunit j, ATP5F1C/subunit gamma, ATP5F1D/subunit delta, ATP5F1E/subunit epsilon, ATP5PF/subunit F6, ATP5PB/subunit b, ATP5PD/subunit d, ATP5PO/subunit OSCP. ATP synthase complex consists of a soluble F(1) head domain (subunits alpha(3) and beta(3)) - the catalytic core - and a membrane F(0) domain - the membrane proton channel (subunits c, a, 8, e, f, g, k and j). These two domains are linked by a central stalk (subunits gamma, delta, and epsilon) rotating inside the F1 region and a stationary peripheral stalk (subunits F6, b, d, and OSCP).</text>
</comment>
<evidence type="ECO:0000256" key="12">
    <source>
        <dbReference type="ARBA" id="ARBA00053067"/>
    </source>
</evidence>
<keyword evidence="6 14" id="KW-0375">Hydrogen ion transport</keyword>
<evidence type="ECO:0000256" key="11">
    <source>
        <dbReference type="ARBA" id="ARBA00023310"/>
    </source>
</evidence>
<evidence type="ECO:0000256" key="7">
    <source>
        <dbReference type="ARBA" id="ARBA00022989"/>
    </source>
</evidence>
<dbReference type="GO" id="GO:0031966">
    <property type="term" value="C:mitochondrial membrane"/>
    <property type="evidence" value="ECO:0007669"/>
    <property type="project" value="UniProtKB-SubCell"/>
</dbReference>
<gene>
    <name evidence="16" type="primary">ATP8</name>
</gene>
<evidence type="ECO:0000256" key="4">
    <source>
        <dbReference type="ARBA" id="ARBA00022547"/>
    </source>
</evidence>
<accession>A0A0U1ZWT2</accession>
<evidence type="ECO:0000256" key="8">
    <source>
        <dbReference type="ARBA" id="ARBA00023065"/>
    </source>
</evidence>
<evidence type="ECO:0000256" key="2">
    <source>
        <dbReference type="ARBA" id="ARBA00008892"/>
    </source>
</evidence>
<geneLocation type="mitochondrion" evidence="16"/>
<feature type="transmembrane region" description="Helical" evidence="15">
    <location>
        <begin position="6"/>
        <end position="25"/>
    </location>
</feature>
<dbReference type="GeneID" id="24287656"/>
<comment type="similarity">
    <text evidence="2 14">Belongs to the ATPase protein 8 family.</text>
</comment>
<organism evidence="16">
    <name type="scientific">Polydactylus sextarius</name>
    <name type="common">blackspot threadfin</name>
    <dbReference type="NCBI Taxonomy" id="435218"/>
    <lineage>
        <taxon>Eukaryota</taxon>
        <taxon>Metazoa</taxon>
        <taxon>Chordata</taxon>
        <taxon>Craniata</taxon>
        <taxon>Vertebrata</taxon>
        <taxon>Euteleostomi</taxon>
        <taxon>Actinopterygii</taxon>
        <taxon>Neopterygii</taxon>
        <taxon>Teleostei</taxon>
        <taxon>Neoteleostei</taxon>
        <taxon>Acanthomorphata</taxon>
        <taxon>Carangaria</taxon>
        <taxon>Carangaria incertae sedis</taxon>
        <taxon>Polynemidae</taxon>
        <taxon>Polydactylus</taxon>
    </lineage>
</organism>
<evidence type="ECO:0000256" key="5">
    <source>
        <dbReference type="ARBA" id="ARBA00022692"/>
    </source>
</evidence>
<keyword evidence="8 14" id="KW-0406">Ion transport</keyword>
<dbReference type="GO" id="GO:0015986">
    <property type="term" value="P:proton motive force-driven ATP synthesis"/>
    <property type="evidence" value="ECO:0007669"/>
    <property type="project" value="InterPro"/>
</dbReference>
<dbReference type="EMBL" id="KP259870">
    <property type="protein sequence ID" value="AKE49774.1"/>
    <property type="molecule type" value="Genomic_DNA"/>
</dbReference>
<dbReference type="RefSeq" id="YP_009139059.1">
    <property type="nucleotide sequence ID" value="NC_027088.1"/>
</dbReference>
<keyword evidence="10 15" id="KW-0472">Membrane</keyword>
<keyword evidence="5 14" id="KW-0812">Transmembrane</keyword>
<evidence type="ECO:0000256" key="3">
    <source>
        <dbReference type="ARBA" id="ARBA00022448"/>
    </source>
</evidence>
<dbReference type="PANTHER" id="PTHR39937">
    <property type="entry name" value="ATP SYNTHASE PROTEIN 8"/>
    <property type="match status" value="1"/>
</dbReference>
<dbReference type="GO" id="GO:0045259">
    <property type="term" value="C:proton-transporting ATP synthase complex"/>
    <property type="evidence" value="ECO:0007669"/>
    <property type="project" value="UniProtKB-KW"/>
</dbReference>
<keyword evidence="3 14" id="KW-0813">Transport</keyword>
<evidence type="ECO:0000256" key="13">
    <source>
        <dbReference type="ARBA" id="ARBA00064647"/>
    </source>
</evidence>
<dbReference type="PANTHER" id="PTHR39937:SF1">
    <property type="entry name" value="ATP SYNTHASE PROTEIN 8"/>
    <property type="match status" value="1"/>
</dbReference>
<dbReference type="InterPro" id="IPR001421">
    <property type="entry name" value="ATP8_metazoa"/>
</dbReference>
<sequence length="55" mass="6652">MPQLNPAPWFQIFILSWFTLLLVVFPKILNYTYPNEPTVRNTEAAKQGHWLWPWH</sequence>
<keyword evidence="9 14" id="KW-0496">Mitochondrion</keyword>
<evidence type="ECO:0000256" key="9">
    <source>
        <dbReference type="ARBA" id="ARBA00023128"/>
    </source>
</evidence>
<dbReference type="InterPro" id="IPR050635">
    <property type="entry name" value="ATPase_protein_8"/>
</dbReference>
<evidence type="ECO:0000313" key="16">
    <source>
        <dbReference type="EMBL" id="AKE49774.1"/>
    </source>
</evidence>
<comment type="function">
    <text evidence="12">Subunit 8, of the mitochondrial membrane ATP synthase complex (F(1)F(0) ATP synthase or Complex V) that produces ATP from ADP in the presence of a proton gradient across the membrane which is generated by electron transport complexes of the respiratory chain. ATP synthase complex consist of a soluble F(1) head domain - the catalytic core - and a membrane F(1) domain - the membrane proton channel. These two domains are linked by a central stalk rotating inside the F(1) region and a stationary peripheral stalk. During catalysis, ATP synthesis in the catalytic domain of F(1) is coupled via a rotary mechanism of the central stalk subunits to proton translocation. In vivo, can only synthesize ATP although its ATP hydrolase activity can be activated artificially in vitro. Part of the complex F(0) domain.</text>
</comment>
<evidence type="ECO:0000256" key="1">
    <source>
        <dbReference type="ARBA" id="ARBA00004304"/>
    </source>
</evidence>
<keyword evidence="11" id="KW-0066">ATP synthesis</keyword>
<evidence type="ECO:0000256" key="6">
    <source>
        <dbReference type="ARBA" id="ARBA00022781"/>
    </source>
</evidence>